<name>A0ACB8FWY7_9SAUR</name>
<comment type="caution">
    <text evidence="1">The sequence shown here is derived from an EMBL/GenBank/DDBJ whole genome shotgun (WGS) entry which is preliminary data.</text>
</comment>
<organism evidence="1 2">
    <name type="scientific">Sphaerodactylus townsendi</name>
    <dbReference type="NCBI Taxonomy" id="933632"/>
    <lineage>
        <taxon>Eukaryota</taxon>
        <taxon>Metazoa</taxon>
        <taxon>Chordata</taxon>
        <taxon>Craniata</taxon>
        <taxon>Vertebrata</taxon>
        <taxon>Euteleostomi</taxon>
        <taxon>Lepidosauria</taxon>
        <taxon>Squamata</taxon>
        <taxon>Bifurcata</taxon>
        <taxon>Gekkota</taxon>
        <taxon>Sphaerodactylidae</taxon>
        <taxon>Sphaerodactylus</taxon>
    </lineage>
</organism>
<proteinExistence type="predicted"/>
<sequence length="110" mass="11694">MGEVGGLVGALELDWPGWAPALGSAPSGEAAAAAAPGFLAERLGQIEGRLQRGSPGDFAHLKGVLRRRQLYCRTGFHLEICPNGTVHGTRHDHSRFGRLGKPPPHQPELT</sequence>
<dbReference type="EMBL" id="CM037626">
    <property type="protein sequence ID" value="KAH8011553.1"/>
    <property type="molecule type" value="Genomic_DNA"/>
</dbReference>
<evidence type="ECO:0000313" key="2">
    <source>
        <dbReference type="Proteomes" id="UP000827872"/>
    </source>
</evidence>
<gene>
    <name evidence="1" type="primary">FGF16</name>
    <name evidence="1" type="ORF">K3G42_001902</name>
</gene>
<protein>
    <submittedName>
        <fullName evidence="1">Fibroblast growth factor 16</fullName>
    </submittedName>
</protein>
<accession>A0ACB8FWY7</accession>
<dbReference type="Proteomes" id="UP000827872">
    <property type="component" value="Linkage Group LG13"/>
</dbReference>
<evidence type="ECO:0000313" key="1">
    <source>
        <dbReference type="EMBL" id="KAH8011553.1"/>
    </source>
</evidence>
<reference evidence="1" key="1">
    <citation type="submission" date="2021-08" db="EMBL/GenBank/DDBJ databases">
        <title>The first chromosome-level gecko genome reveals the dynamic sex chromosomes of Neotropical dwarf geckos (Sphaerodactylidae: Sphaerodactylus).</title>
        <authorList>
            <person name="Pinto B.J."/>
            <person name="Keating S.E."/>
            <person name="Gamble T."/>
        </authorList>
    </citation>
    <scope>NUCLEOTIDE SEQUENCE</scope>
    <source>
        <strain evidence="1">TG3544</strain>
    </source>
</reference>
<keyword evidence="2" id="KW-1185">Reference proteome</keyword>